<evidence type="ECO:0000256" key="4">
    <source>
        <dbReference type="ARBA" id="ARBA00022485"/>
    </source>
</evidence>
<name>A0ABR3V4K7_HUMIN</name>
<dbReference type="InterPro" id="IPR006058">
    <property type="entry name" value="2Fe2S_fd_BS"/>
</dbReference>
<feature type="signal peptide" evidence="12">
    <location>
        <begin position="1"/>
        <end position="19"/>
    </location>
</feature>
<dbReference type="Gene3D" id="3.10.20.30">
    <property type="match status" value="1"/>
</dbReference>
<keyword evidence="7 10" id="KW-0408">Iron</keyword>
<evidence type="ECO:0000313" key="15">
    <source>
        <dbReference type="EMBL" id="KAL1836693.1"/>
    </source>
</evidence>
<dbReference type="PROSITE" id="PS51085">
    <property type="entry name" value="2FE2S_FER_2"/>
    <property type="match status" value="1"/>
</dbReference>
<comment type="cofactor">
    <cofactor evidence="10">
        <name>[3Fe-4S] cluster</name>
        <dbReference type="ChEBI" id="CHEBI:21137"/>
    </cofactor>
    <text evidence="10">Binds 1 [3Fe-4S] cluster.</text>
</comment>
<keyword evidence="8 10" id="KW-0411">Iron-sulfur</keyword>
<feature type="compositionally biased region" description="Polar residues" evidence="11">
    <location>
        <begin position="877"/>
        <end position="886"/>
    </location>
</feature>
<dbReference type="SUPFAM" id="SSF81901">
    <property type="entry name" value="HCP-like"/>
    <property type="match status" value="3"/>
</dbReference>
<dbReference type="Proteomes" id="UP001583172">
    <property type="component" value="Unassembled WGS sequence"/>
</dbReference>
<dbReference type="SUPFAM" id="SSF54292">
    <property type="entry name" value="2Fe-2S ferredoxin-like"/>
    <property type="match status" value="1"/>
</dbReference>
<evidence type="ECO:0000256" key="7">
    <source>
        <dbReference type="ARBA" id="ARBA00023004"/>
    </source>
</evidence>
<dbReference type="InterPro" id="IPR036010">
    <property type="entry name" value="2Fe-2S_ferredoxin-like_sf"/>
</dbReference>
<gene>
    <name evidence="15" type="ORF">VTJ49DRAFT_4787</name>
</gene>
<comment type="pathway">
    <text evidence="2 10">Carbohydrate metabolism; tricarboxylic acid cycle; fumarate from succinate (eukaryal route): step 1/1.</text>
</comment>
<keyword evidence="5 10" id="KW-0001">2Fe-2S</keyword>
<keyword evidence="10" id="KW-0496">Mitochondrion</keyword>
<dbReference type="InterPro" id="IPR006597">
    <property type="entry name" value="Sel1-like"/>
</dbReference>
<dbReference type="PROSITE" id="PS00197">
    <property type="entry name" value="2FE2S_FER_1"/>
    <property type="match status" value="1"/>
</dbReference>
<keyword evidence="10" id="KW-0999">Mitochondrion inner membrane</keyword>
<dbReference type="Pfam" id="PF13534">
    <property type="entry name" value="Fer4_17"/>
    <property type="match status" value="1"/>
</dbReference>
<dbReference type="SMART" id="SM00671">
    <property type="entry name" value="SEL1"/>
    <property type="match status" value="10"/>
</dbReference>
<evidence type="ECO:0000256" key="8">
    <source>
        <dbReference type="ARBA" id="ARBA00023014"/>
    </source>
</evidence>
<dbReference type="InterPro" id="IPR001041">
    <property type="entry name" value="2Fe-2S_ferredoxin-type"/>
</dbReference>
<dbReference type="InterPro" id="IPR011990">
    <property type="entry name" value="TPR-like_helical_dom_sf"/>
</dbReference>
<evidence type="ECO:0000256" key="12">
    <source>
        <dbReference type="SAM" id="SignalP"/>
    </source>
</evidence>
<dbReference type="PROSITE" id="PS51379">
    <property type="entry name" value="4FE4S_FER_2"/>
    <property type="match status" value="1"/>
</dbReference>
<evidence type="ECO:0000256" key="2">
    <source>
        <dbReference type="ARBA" id="ARBA00004788"/>
    </source>
</evidence>
<keyword evidence="16" id="KW-1185">Reference proteome</keyword>
<dbReference type="CDD" id="cd00207">
    <property type="entry name" value="fer2"/>
    <property type="match status" value="1"/>
</dbReference>
<keyword evidence="12" id="KW-0732">Signal</keyword>
<feature type="chain" id="PRO_5046974172" description="Succinate dehydrogenase [ubiquinone] iron-sulfur subunit, mitochondrial" evidence="12">
    <location>
        <begin position="20"/>
        <end position="1345"/>
    </location>
</feature>
<dbReference type="InterPro" id="IPR012675">
    <property type="entry name" value="Beta-grasp_dom_sf"/>
</dbReference>
<dbReference type="PROSITE" id="PS00198">
    <property type="entry name" value="4FE4S_FER_1"/>
    <property type="match status" value="1"/>
</dbReference>
<feature type="region of interest" description="Disordered" evidence="11">
    <location>
        <begin position="964"/>
        <end position="1070"/>
    </location>
</feature>
<comment type="caution">
    <text evidence="15">The sequence shown here is derived from an EMBL/GenBank/DDBJ whole genome shotgun (WGS) entry which is preliminary data.</text>
</comment>
<evidence type="ECO:0000256" key="1">
    <source>
        <dbReference type="ARBA" id="ARBA00004443"/>
    </source>
</evidence>
<evidence type="ECO:0000256" key="11">
    <source>
        <dbReference type="SAM" id="MobiDB-lite"/>
    </source>
</evidence>
<comment type="subunit">
    <text evidence="3">Component of complex II composed of four subunits: a flavoprotein (FP), an iron-sulfur protein (IP), and a cytochrome b composed of a large and a small subunit.</text>
</comment>
<dbReference type="InterPro" id="IPR050767">
    <property type="entry name" value="Sel1_AlgK"/>
</dbReference>
<comment type="cofactor">
    <cofactor evidence="10">
        <name>[4Fe-4S] cluster</name>
        <dbReference type="ChEBI" id="CHEBI:49883"/>
    </cofactor>
    <text evidence="10">Binds 1 [4Fe-4S] cluster.</text>
</comment>
<keyword evidence="10" id="KW-0003">3Fe-4S</keyword>
<feature type="domain" description="4Fe-4S ferredoxin-type" evidence="14">
    <location>
        <begin position="1249"/>
        <end position="1279"/>
    </location>
</feature>
<evidence type="ECO:0000256" key="9">
    <source>
        <dbReference type="ARBA" id="ARBA00038101"/>
    </source>
</evidence>
<proteinExistence type="inferred from homology"/>
<dbReference type="InterPro" id="IPR009051">
    <property type="entry name" value="Helical_ferredxn"/>
</dbReference>
<comment type="cofactor">
    <cofactor evidence="10">
        <name>[2Fe-2S] cluster</name>
        <dbReference type="ChEBI" id="CHEBI:190135"/>
    </cofactor>
    <text evidence="10">Binds 1 [2Fe-2S] cluster.</text>
</comment>
<dbReference type="Gene3D" id="1.25.40.10">
    <property type="entry name" value="Tetratricopeptide repeat domain"/>
    <property type="match status" value="2"/>
</dbReference>
<feature type="compositionally biased region" description="Gly residues" evidence="11">
    <location>
        <begin position="995"/>
        <end position="1004"/>
    </location>
</feature>
<keyword evidence="10" id="KW-0472">Membrane</keyword>
<evidence type="ECO:0000259" key="13">
    <source>
        <dbReference type="PROSITE" id="PS51085"/>
    </source>
</evidence>
<comment type="similarity">
    <text evidence="9">Belongs to the sel-1 family.</text>
</comment>
<feature type="compositionally biased region" description="Low complexity" evidence="11">
    <location>
        <begin position="791"/>
        <end position="829"/>
    </location>
</feature>
<dbReference type="InterPro" id="IPR004489">
    <property type="entry name" value="Succ_DH/fum_Rdtase_Fe-S"/>
</dbReference>
<dbReference type="NCBIfam" id="TIGR00384">
    <property type="entry name" value="dhsB"/>
    <property type="match status" value="1"/>
</dbReference>
<dbReference type="InterPro" id="IPR017900">
    <property type="entry name" value="4Fe4S_Fe_S_CS"/>
</dbReference>
<dbReference type="PANTHER" id="PTHR11102">
    <property type="entry name" value="SEL-1-LIKE PROTEIN"/>
    <property type="match status" value="1"/>
</dbReference>
<protein>
    <recommendedName>
        <fullName evidence="10">Succinate dehydrogenase [ubiquinone] iron-sulfur subunit, mitochondrial</fullName>
        <ecNumber evidence="10">1.3.5.1</ecNumber>
    </recommendedName>
</protein>
<dbReference type="EMBL" id="JAZGSY010000378">
    <property type="protein sequence ID" value="KAL1836693.1"/>
    <property type="molecule type" value="Genomic_DNA"/>
</dbReference>
<organism evidence="15 16">
    <name type="scientific">Humicola insolens</name>
    <name type="common">Soft-rot fungus</name>
    <dbReference type="NCBI Taxonomy" id="85995"/>
    <lineage>
        <taxon>Eukaryota</taxon>
        <taxon>Fungi</taxon>
        <taxon>Dikarya</taxon>
        <taxon>Ascomycota</taxon>
        <taxon>Pezizomycotina</taxon>
        <taxon>Sordariomycetes</taxon>
        <taxon>Sordariomycetidae</taxon>
        <taxon>Sordariales</taxon>
        <taxon>Chaetomiaceae</taxon>
        <taxon>Mycothermus</taxon>
    </lineage>
</organism>
<dbReference type="Gene3D" id="1.10.1060.10">
    <property type="entry name" value="Alpha-helical ferredoxin"/>
    <property type="match status" value="1"/>
</dbReference>
<evidence type="ECO:0000313" key="16">
    <source>
        <dbReference type="Proteomes" id="UP001583172"/>
    </source>
</evidence>
<sequence length="1345" mass="149330">MKGLVWVTLLLQAITLTHADTHANQHVLGGDATKEKNGDTFRAEIAAQTGKQAAREPGADLVDAALVELRKLHQPLQHRSRKHQGVMNTVLHFALMALPTLRLSAPTPESSAAAALNPKLLHATKLLEESARQNNSDAHYILAEMNFYGNFTHPRNFSAAFDHYHQLALLNGNSSAMYMLGLMYSTGIGGAVERDQARALLYYSFAANSGHTRAEMAVANRHYFGIGTPKNCDVAVKYYKRVADKAIAWYRSGPPGGRSWISEAYRIADESGGAYGEGASAVSAGENANKASVTSDAHASIEDIIEYLDLMSQKGDFKASFNLGRIYYEGQRGLDKNFALARKYFVDIAQRYWKKNGPVENPKAGLDKMAGRAAGYIGRMYLRGEGAEQNFDRAKLWFERGALLKDAQSQYGLGLVYLHGYGVEPDSAQAIEWFRKAALQDYAQAQVQLGKLYLDHGTNEDVATGNHYFELAARWGNLEAYYHLGEANNIGVTHDRSCRGAVQYYKNVGERAEPLLSSWAEANLAYESGDLELAFLEYLGLAEQGYEKAQNNVAYLLDPDKSRLPLGWYLSQRPKSPLLEDPKLALVSWTRSSYQGNIDALVKMGDYYLYGIGTEPDIDKAVQCYTGASEFHQSAQALYNLGWMHEHGIGLDQDYHLAKRYYDAALATNEEAYLPVSLSLLKLRAKSAWNTLTHGKVNSIQDEPTPKKEWSLADWINNFIQDDGGPYYDDGYDDLYEDETMPGGDPLDFDDGVIESVAILGLAAALVFLVMYRQQRQQAARRQQEEEARRQQQQQQQRHQAAAAAQEAAAAGLNQPQQQQGNGFFPQPGEAGAEKDLPHRHPPPPRLANPASRPSLGGGLPRSSFTATKPGDARTARGSSSNNNITSADADTLLHQIQTSQKHLALHLRAAQQRLELVQQARRIEEASRADKADAGLRERIAKWKAASRLAAEELFELVRERAEGMGGAKAWRENERRKKRGGFWGDEEEDAKGRGTGGGGGGVGEEEEEEGAEREIEGDGEEEEEEGDEEGENKSSTTTSPRRSNIDNFPPRPCVRQPTMASLRSSTSRLVVGAVSRPTLRPATAMAAARGMATVTDGQQHQATAAGDKPRLKTFQIYRWNPDTPTEKPRMQSYTLDLNKTGPMVLDALIRIKNEQDPTLTFRRSCREGICGSCAMNINGTNTLACLCRIPTEDNADMKIYPLPHTYVVKDLVPDLTHFYKQYKSIKPYLQRDTPSPDGKEYRQTIEDRKKLDGLYECILCACCSTSCPSYWWNSEEYLGPAILLQSYRWLVDSRDERTAERKDALNNSMSLYRCHTILNCTRTCPKGLNPGKAIAEIKKSMAF</sequence>
<evidence type="ECO:0000256" key="5">
    <source>
        <dbReference type="ARBA" id="ARBA00022714"/>
    </source>
</evidence>
<keyword evidence="4 10" id="KW-0004">4Fe-4S</keyword>
<feature type="domain" description="2Fe-2S ferredoxin-type" evidence="13">
    <location>
        <begin position="1128"/>
        <end position="1207"/>
    </location>
</feature>
<dbReference type="Pfam" id="PF08238">
    <property type="entry name" value="Sel1"/>
    <property type="match status" value="9"/>
</dbReference>
<accession>A0ABR3V4K7</accession>
<evidence type="ECO:0000256" key="10">
    <source>
        <dbReference type="RuleBase" id="RU361237"/>
    </source>
</evidence>
<dbReference type="NCBIfam" id="NF004616">
    <property type="entry name" value="PRK05950.1"/>
    <property type="match status" value="1"/>
</dbReference>
<feature type="compositionally biased region" description="Acidic residues" evidence="11">
    <location>
        <begin position="1005"/>
        <end position="1032"/>
    </location>
</feature>
<dbReference type="EC" id="1.3.5.1" evidence="10"/>
<feature type="compositionally biased region" description="Polar residues" evidence="11">
    <location>
        <begin position="1060"/>
        <end position="1070"/>
    </location>
</feature>
<comment type="similarity">
    <text evidence="10">Belongs to the succinate dehydrogenase/fumarate reductase iron-sulfur protein family.</text>
</comment>
<feature type="compositionally biased region" description="Polar residues" evidence="11">
    <location>
        <begin position="1035"/>
        <end position="1048"/>
    </location>
</feature>
<dbReference type="Gene3D" id="6.10.140.1020">
    <property type="match status" value="1"/>
</dbReference>
<keyword evidence="6 10" id="KW-0479">Metal-binding</keyword>
<evidence type="ECO:0000259" key="14">
    <source>
        <dbReference type="PROSITE" id="PS51379"/>
    </source>
</evidence>
<dbReference type="Pfam" id="PF13085">
    <property type="entry name" value="Fer2_3"/>
    <property type="match status" value="1"/>
</dbReference>
<reference evidence="15 16" key="1">
    <citation type="journal article" date="2024" name="Commun. Biol.">
        <title>Comparative genomic analysis of thermophilic fungi reveals convergent evolutionary adaptations and gene losses.</title>
        <authorList>
            <person name="Steindorff A.S."/>
            <person name="Aguilar-Pontes M.V."/>
            <person name="Robinson A.J."/>
            <person name="Andreopoulos B."/>
            <person name="LaButti K."/>
            <person name="Kuo A."/>
            <person name="Mondo S."/>
            <person name="Riley R."/>
            <person name="Otillar R."/>
            <person name="Haridas S."/>
            <person name="Lipzen A."/>
            <person name="Grimwood J."/>
            <person name="Schmutz J."/>
            <person name="Clum A."/>
            <person name="Reid I.D."/>
            <person name="Moisan M.C."/>
            <person name="Butler G."/>
            <person name="Nguyen T.T.M."/>
            <person name="Dewar K."/>
            <person name="Conant G."/>
            <person name="Drula E."/>
            <person name="Henrissat B."/>
            <person name="Hansel C."/>
            <person name="Singer S."/>
            <person name="Hutchinson M.I."/>
            <person name="de Vries R.P."/>
            <person name="Natvig D.O."/>
            <person name="Powell A.J."/>
            <person name="Tsang A."/>
            <person name="Grigoriev I.V."/>
        </authorList>
    </citation>
    <scope>NUCLEOTIDE SEQUENCE [LARGE SCALE GENOMIC DNA]</scope>
    <source>
        <strain evidence="15 16">CBS 620.91</strain>
    </source>
</reference>
<dbReference type="InterPro" id="IPR025192">
    <property type="entry name" value="Succ_DH/fum_Rdtase_N"/>
</dbReference>
<comment type="function">
    <text evidence="10">Iron-sulfur protein (IP) subunit of succinate dehydrogenase (SDH) that is involved in complex II of the mitochondrial electron transport chain and is responsible for transferring electrons from succinate to ubiquinone (coenzyme Q).</text>
</comment>
<dbReference type="PANTHER" id="PTHR11102:SF147">
    <property type="entry name" value="SEL1L ADAPTOR SUBUNIT OF ERAD E3 UBIQUITIN LIGASE"/>
    <property type="match status" value="1"/>
</dbReference>
<evidence type="ECO:0000256" key="6">
    <source>
        <dbReference type="ARBA" id="ARBA00022723"/>
    </source>
</evidence>
<evidence type="ECO:0000256" key="3">
    <source>
        <dbReference type="ARBA" id="ARBA00011421"/>
    </source>
</evidence>
<comment type="subcellular location">
    <subcellularLocation>
        <location evidence="1 10">Mitochondrion inner membrane</location>
        <topology evidence="1 10">Peripheral membrane protein</topology>
        <orientation evidence="1 10">Matrix side</orientation>
    </subcellularLocation>
</comment>
<feature type="region of interest" description="Disordered" evidence="11">
    <location>
        <begin position="781"/>
        <end position="886"/>
    </location>
</feature>
<comment type="catalytic activity">
    <reaction evidence="10">
        <text>a quinone + succinate = fumarate + a quinol</text>
        <dbReference type="Rhea" id="RHEA:40523"/>
        <dbReference type="ChEBI" id="CHEBI:24646"/>
        <dbReference type="ChEBI" id="CHEBI:29806"/>
        <dbReference type="ChEBI" id="CHEBI:30031"/>
        <dbReference type="ChEBI" id="CHEBI:132124"/>
    </reaction>
</comment>
<dbReference type="InterPro" id="IPR017896">
    <property type="entry name" value="4Fe4S_Fe-S-bd"/>
</dbReference>
<dbReference type="SUPFAM" id="SSF46548">
    <property type="entry name" value="alpha-helical ferredoxin"/>
    <property type="match status" value="1"/>
</dbReference>